<keyword evidence="4" id="KW-1185">Reference proteome</keyword>
<dbReference type="InterPro" id="IPR037171">
    <property type="entry name" value="NagB/RpiA_transferase-like"/>
</dbReference>
<sequence length="230" mass="24195">MPLPTKHTSAVDAIAEIGDGATVMLGGFGVPGTPFHLIAELVRRGPRGLTIIKNDANEAGMGVDLLLENDQVDRLIATHIGLNANAMRRMNSGELQVDFVPQGILAERIRAAGSGLLGIVTDIGMGTELERGTEHVTVAGAPGLFAPALRADFALVHAAEADPFGNLRFAGSARNFNPLMAMAADRTIVEAERVVGFGAIAAEDVHLPGAFVDHVTPITNLPEVYHVVQR</sequence>
<name>A0ABS1SQL6_9MICO</name>
<dbReference type="Pfam" id="PF01144">
    <property type="entry name" value="CoA_trans"/>
    <property type="match status" value="1"/>
</dbReference>
<dbReference type="EMBL" id="QYAD01000002">
    <property type="protein sequence ID" value="MBL3689900.1"/>
    <property type="molecule type" value="Genomic_DNA"/>
</dbReference>
<dbReference type="SUPFAM" id="SSF100950">
    <property type="entry name" value="NagB/RpiA/CoA transferase-like"/>
    <property type="match status" value="1"/>
</dbReference>
<evidence type="ECO:0000313" key="4">
    <source>
        <dbReference type="Proteomes" id="UP001646141"/>
    </source>
</evidence>
<accession>A0ABS1SQL6</accession>
<dbReference type="RefSeq" id="WP_202381993.1">
    <property type="nucleotide sequence ID" value="NZ_BAAAMA010000002.1"/>
</dbReference>
<comment type="caution">
    <text evidence="3">The sequence shown here is derived from an EMBL/GenBank/DDBJ whole genome shotgun (WGS) entry which is preliminary data.</text>
</comment>
<evidence type="ECO:0000256" key="1">
    <source>
        <dbReference type="ARBA" id="ARBA00005612"/>
    </source>
</evidence>
<reference evidence="3 4" key="1">
    <citation type="submission" date="2018-09" db="EMBL/GenBank/DDBJ databases">
        <title>Comparative genomics of Leucobacter spp.</title>
        <authorList>
            <person name="Reis A.C."/>
            <person name="Kolvenbach B.A."/>
            <person name="Corvini P.F.X."/>
            <person name="Nunes O.C."/>
        </authorList>
    </citation>
    <scope>NUCLEOTIDE SEQUENCE [LARGE SCALE GENOMIC DNA]</scope>
    <source>
        <strain evidence="3 4">L-1</strain>
    </source>
</reference>
<comment type="similarity">
    <text evidence="1">Belongs to the 3-oxoacid CoA-transferase subunit A family.</text>
</comment>
<dbReference type="NCBIfam" id="TIGR02429">
    <property type="entry name" value="pcaI_scoA_fam"/>
    <property type="match status" value="1"/>
</dbReference>
<dbReference type="PANTHER" id="PTHR13707:SF60">
    <property type="entry name" value="ACETATE COA-TRANSFERASE SUBUNIT ALPHA"/>
    <property type="match status" value="1"/>
</dbReference>
<dbReference type="Proteomes" id="UP001646141">
    <property type="component" value="Unassembled WGS sequence"/>
</dbReference>
<proteinExistence type="inferred from homology"/>
<gene>
    <name evidence="3" type="ORF">D3226_07980</name>
</gene>
<keyword evidence="2 3" id="KW-0808">Transferase</keyword>
<dbReference type="SMART" id="SM00882">
    <property type="entry name" value="CoA_trans"/>
    <property type="match status" value="1"/>
</dbReference>
<dbReference type="GO" id="GO:0016740">
    <property type="term" value="F:transferase activity"/>
    <property type="evidence" value="ECO:0007669"/>
    <property type="project" value="UniProtKB-KW"/>
</dbReference>
<dbReference type="PROSITE" id="PS01273">
    <property type="entry name" value="COA_TRANSF_1"/>
    <property type="match status" value="1"/>
</dbReference>
<evidence type="ECO:0000256" key="2">
    <source>
        <dbReference type="ARBA" id="ARBA00022679"/>
    </source>
</evidence>
<dbReference type="InterPro" id="IPR012792">
    <property type="entry name" value="3-oxoacid_CoA-transf_A"/>
</dbReference>
<dbReference type="InterPro" id="IPR004165">
    <property type="entry name" value="CoA_trans_fam_I"/>
</dbReference>
<organism evidence="3 4">
    <name type="scientific">Leucobacter chromiireducens subsp. chromiireducens</name>
    <dbReference type="NCBI Taxonomy" id="660067"/>
    <lineage>
        <taxon>Bacteria</taxon>
        <taxon>Bacillati</taxon>
        <taxon>Actinomycetota</taxon>
        <taxon>Actinomycetes</taxon>
        <taxon>Micrococcales</taxon>
        <taxon>Microbacteriaceae</taxon>
        <taxon>Leucobacter</taxon>
    </lineage>
</organism>
<dbReference type="Gene3D" id="3.40.1080.10">
    <property type="entry name" value="Glutaconate Coenzyme A-transferase"/>
    <property type="match status" value="1"/>
</dbReference>
<dbReference type="PANTHER" id="PTHR13707">
    <property type="entry name" value="KETOACID-COENZYME A TRANSFERASE"/>
    <property type="match status" value="1"/>
</dbReference>
<evidence type="ECO:0000313" key="3">
    <source>
        <dbReference type="EMBL" id="MBL3689900.1"/>
    </source>
</evidence>
<dbReference type="InterPro" id="IPR004163">
    <property type="entry name" value="CoA_transf_BS"/>
</dbReference>
<protein>
    <submittedName>
        <fullName evidence="3">CoA transferase subunit A</fullName>
    </submittedName>
</protein>